<comment type="caution">
    <text evidence="1">The sequence shown here is derived from an EMBL/GenBank/DDBJ whole genome shotgun (WGS) entry which is preliminary data.</text>
</comment>
<evidence type="ECO:0000313" key="2">
    <source>
        <dbReference type="Proteomes" id="UP001145114"/>
    </source>
</evidence>
<accession>A0ACC1HLR5</accession>
<proteinExistence type="predicted"/>
<gene>
    <name evidence="1" type="ORF">EV182_006022</name>
</gene>
<organism evidence="1 2">
    <name type="scientific">Spiromyces aspiralis</name>
    <dbReference type="NCBI Taxonomy" id="68401"/>
    <lineage>
        <taxon>Eukaryota</taxon>
        <taxon>Fungi</taxon>
        <taxon>Fungi incertae sedis</taxon>
        <taxon>Zoopagomycota</taxon>
        <taxon>Kickxellomycotina</taxon>
        <taxon>Kickxellomycetes</taxon>
        <taxon>Kickxellales</taxon>
        <taxon>Kickxellaceae</taxon>
        <taxon>Spiromyces</taxon>
    </lineage>
</organism>
<evidence type="ECO:0000313" key="1">
    <source>
        <dbReference type="EMBL" id="KAJ1677510.1"/>
    </source>
</evidence>
<dbReference type="EMBL" id="JAMZIH010002345">
    <property type="protein sequence ID" value="KAJ1677510.1"/>
    <property type="molecule type" value="Genomic_DNA"/>
</dbReference>
<dbReference type="Proteomes" id="UP001145114">
    <property type="component" value="Unassembled WGS sequence"/>
</dbReference>
<protein>
    <submittedName>
        <fullName evidence="1">Uncharacterized protein</fullName>
    </submittedName>
</protein>
<sequence length="251" mass="27362">MDRGVLDLFTKNHILPVVKRRHAVPASSVTSSRSYRDIDARRYSDKRNDDGRSSQGWLDLGPKEAAADDIGARRHSVNWGENDCSNQGWPDLGPSEDACGNVNDHRSRAKEGDYGRSNLDWPDPASDADAVRDADSHSNSGGGDMDDHARQGWPDLAPDEGAAGNGGATPSLSGDGWAHARCTIPSLITSYRHKDLIDDGDNSQQHREADAGDKYDRQSSPRQQPASPEYGKRRDVNDDVDFEIAPPSSQS</sequence>
<reference evidence="1" key="1">
    <citation type="submission" date="2022-06" db="EMBL/GenBank/DDBJ databases">
        <title>Phylogenomic reconstructions and comparative analyses of Kickxellomycotina fungi.</title>
        <authorList>
            <person name="Reynolds N.K."/>
            <person name="Stajich J.E."/>
            <person name="Barry K."/>
            <person name="Grigoriev I.V."/>
            <person name="Crous P."/>
            <person name="Smith M.E."/>
        </authorList>
    </citation>
    <scope>NUCLEOTIDE SEQUENCE</scope>
    <source>
        <strain evidence="1">RSA 2271</strain>
    </source>
</reference>
<name>A0ACC1HLR5_9FUNG</name>
<keyword evidence="2" id="KW-1185">Reference proteome</keyword>